<dbReference type="EMBL" id="CACVKT020004018">
    <property type="protein sequence ID" value="CAC5387652.1"/>
    <property type="molecule type" value="Genomic_DNA"/>
</dbReference>
<proteinExistence type="predicted"/>
<organism evidence="1 2">
    <name type="scientific">Mytilus coruscus</name>
    <name type="common">Sea mussel</name>
    <dbReference type="NCBI Taxonomy" id="42192"/>
    <lineage>
        <taxon>Eukaryota</taxon>
        <taxon>Metazoa</taxon>
        <taxon>Spiralia</taxon>
        <taxon>Lophotrochozoa</taxon>
        <taxon>Mollusca</taxon>
        <taxon>Bivalvia</taxon>
        <taxon>Autobranchia</taxon>
        <taxon>Pteriomorphia</taxon>
        <taxon>Mytilida</taxon>
        <taxon>Mytiloidea</taxon>
        <taxon>Mytilidae</taxon>
        <taxon>Mytilinae</taxon>
        <taxon>Mytilus</taxon>
    </lineage>
</organism>
<accession>A0A6J8BVI4</accession>
<name>A0A6J8BVI4_MYTCO</name>
<reference evidence="1 2" key="1">
    <citation type="submission" date="2020-06" db="EMBL/GenBank/DDBJ databases">
        <authorList>
            <person name="Li R."/>
            <person name="Bekaert M."/>
        </authorList>
    </citation>
    <scope>NUCLEOTIDE SEQUENCE [LARGE SCALE GENOMIC DNA]</scope>
    <source>
        <strain evidence="2">wild</strain>
    </source>
</reference>
<protein>
    <submittedName>
        <fullName evidence="1">Uncharacterized protein</fullName>
    </submittedName>
</protein>
<gene>
    <name evidence="1" type="ORF">MCOR_22953</name>
</gene>
<sequence>MADLDKDRVLKKTIKLKSRTLKPYEKKFRRQGEYRYDLPIQSRIPAGHPKVCYDRSAKVNERECGNSSSANAQPSEILSTASRCHLHLPENALTNAESCDDSTVQSGKYVIIERKSKDFNGTGWQWMYWCSCNENKARQLAGLEHRLNLTYEEFTYQYPDCDHIQVARLIYDKYDFNNEILPLADRIGGQGAEHRYAVEGEILFEVPDSKIVCCLGENSSRGGLVSFEKNISCLTCSGKCSHVSTIKRIMNEDHDNIFYDLIRNMTSDTAETTKTNSSHKHSLISYKKIPFTRSDSLYEGLRKFTEDMGSFLLPENDTCIDCGAALQDRNPIEEDWVAYEHAAVVTNTTVNYVKVYYRPCSSCPALSMFEGQSKCLLNLGTYLVGYDVLRSYMHSFLHGRRPLYTFYKTWCDVYFDYKNFTIQVDLSYERLRQAWLSYLKLLDIDFNEGFSCPHCDGDDGMPETIICDGTTLSFQRRMWDWNEEIEPENVLTLSSSKFIDRVFIEDVLLRNYLKRFACNGEIIRGVKHKLLDKSERKKLFTDIKEVSEPLFSILKEIEAENSLLKVYQKLLFCLSSPSSVCSLIKPVPEVQSILETVFEVQNKDDPVLATALHEKIPIIFEIFEHNIISDNLKKLLVELWQISISAFVDATEDNCKEETVLKDDQLSFFPALKKYRNRGTFQIDGNRKQKKKTKADNCQKRYPGHPSLLPGIFTMFCPHGKVDNYILI</sequence>
<dbReference type="AlphaFoldDB" id="A0A6J8BVI4"/>
<dbReference type="OrthoDB" id="6073341at2759"/>
<keyword evidence="2" id="KW-1185">Reference proteome</keyword>
<dbReference type="Proteomes" id="UP000507470">
    <property type="component" value="Unassembled WGS sequence"/>
</dbReference>
<evidence type="ECO:0000313" key="1">
    <source>
        <dbReference type="EMBL" id="CAC5387652.1"/>
    </source>
</evidence>
<evidence type="ECO:0000313" key="2">
    <source>
        <dbReference type="Proteomes" id="UP000507470"/>
    </source>
</evidence>